<name>A0A0L0FBX8_9EUKA</name>
<evidence type="ECO:0000313" key="2">
    <source>
        <dbReference type="Proteomes" id="UP000054560"/>
    </source>
</evidence>
<accession>A0A0L0FBX8</accession>
<organism evidence="1 2">
    <name type="scientific">Sphaeroforma arctica JP610</name>
    <dbReference type="NCBI Taxonomy" id="667725"/>
    <lineage>
        <taxon>Eukaryota</taxon>
        <taxon>Ichthyosporea</taxon>
        <taxon>Ichthyophonida</taxon>
        <taxon>Sphaeroforma</taxon>
    </lineage>
</organism>
<protein>
    <submittedName>
        <fullName evidence="1">Uncharacterized protein</fullName>
    </submittedName>
</protein>
<dbReference type="OrthoDB" id="1921208at2759"/>
<dbReference type="EMBL" id="KQ244587">
    <property type="protein sequence ID" value="KNC74260.1"/>
    <property type="molecule type" value="Genomic_DNA"/>
</dbReference>
<reference evidence="1 2" key="1">
    <citation type="submission" date="2011-02" db="EMBL/GenBank/DDBJ databases">
        <title>The Genome Sequence of Sphaeroforma arctica JP610.</title>
        <authorList>
            <consortium name="The Broad Institute Genome Sequencing Platform"/>
            <person name="Russ C."/>
            <person name="Cuomo C."/>
            <person name="Young S.K."/>
            <person name="Zeng Q."/>
            <person name="Gargeya S."/>
            <person name="Alvarado L."/>
            <person name="Berlin A."/>
            <person name="Chapman S.B."/>
            <person name="Chen Z."/>
            <person name="Freedman E."/>
            <person name="Gellesch M."/>
            <person name="Goldberg J."/>
            <person name="Griggs A."/>
            <person name="Gujja S."/>
            <person name="Heilman E."/>
            <person name="Heiman D."/>
            <person name="Howarth C."/>
            <person name="Mehta T."/>
            <person name="Neiman D."/>
            <person name="Pearson M."/>
            <person name="Roberts A."/>
            <person name="Saif S."/>
            <person name="Shea T."/>
            <person name="Shenoy N."/>
            <person name="Sisk P."/>
            <person name="Stolte C."/>
            <person name="Sykes S."/>
            <person name="White J."/>
            <person name="Yandava C."/>
            <person name="Burger G."/>
            <person name="Gray M.W."/>
            <person name="Holland P.W.H."/>
            <person name="King N."/>
            <person name="Lang F.B.F."/>
            <person name="Roger A.J."/>
            <person name="Ruiz-Trillo I."/>
            <person name="Haas B."/>
            <person name="Nusbaum C."/>
            <person name="Birren B."/>
        </authorList>
    </citation>
    <scope>NUCLEOTIDE SEQUENCE [LARGE SCALE GENOMIC DNA]</scope>
    <source>
        <strain evidence="1 2">JP610</strain>
    </source>
</reference>
<proteinExistence type="predicted"/>
<evidence type="ECO:0000313" key="1">
    <source>
        <dbReference type="EMBL" id="KNC74260.1"/>
    </source>
</evidence>
<dbReference type="SUPFAM" id="SSF51182">
    <property type="entry name" value="RmlC-like cupins"/>
    <property type="match status" value="1"/>
</dbReference>
<dbReference type="AlphaFoldDB" id="A0A0L0FBX8"/>
<dbReference type="RefSeq" id="XP_014148162.1">
    <property type="nucleotide sequence ID" value="XM_014292687.1"/>
</dbReference>
<dbReference type="Proteomes" id="UP000054560">
    <property type="component" value="Unassembled WGS sequence"/>
</dbReference>
<dbReference type="InterPro" id="IPR011051">
    <property type="entry name" value="RmlC_Cupin_sf"/>
</dbReference>
<sequence>MYISNFNSEDPGFITLPAQLFQLPTDAVAAAFGRSMENIEMLRSNLPNGPAGATEECRRR</sequence>
<gene>
    <name evidence="1" type="ORF">SARC_13187</name>
</gene>
<dbReference type="GeneID" id="25913691"/>
<feature type="non-terminal residue" evidence="1">
    <location>
        <position position="60"/>
    </location>
</feature>
<keyword evidence="2" id="KW-1185">Reference proteome</keyword>